<keyword evidence="2" id="KW-0812">Transmembrane</keyword>
<proteinExistence type="predicted"/>
<organism evidence="3 4">
    <name type="scientific">Geosmithia morbida</name>
    <dbReference type="NCBI Taxonomy" id="1094350"/>
    <lineage>
        <taxon>Eukaryota</taxon>
        <taxon>Fungi</taxon>
        <taxon>Dikarya</taxon>
        <taxon>Ascomycota</taxon>
        <taxon>Pezizomycotina</taxon>
        <taxon>Sordariomycetes</taxon>
        <taxon>Hypocreomycetidae</taxon>
        <taxon>Hypocreales</taxon>
        <taxon>Bionectriaceae</taxon>
        <taxon>Geosmithia</taxon>
    </lineage>
</organism>
<evidence type="ECO:0000256" key="1">
    <source>
        <dbReference type="SAM" id="MobiDB-lite"/>
    </source>
</evidence>
<feature type="region of interest" description="Disordered" evidence="1">
    <location>
        <begin position="110"/>
        <end position="229"/>
    </location>
</feature>
<sequence>MSEQGWRWFPPVKTDWSLDVVNLLVVIGESAMVEHAQPITSSVLCVLPRIIPAPQIFLKPTRPTRMPDVSATLTGVYSGTMLRSVGFFANLVTPFEDLPPHSFVVREVKHASRRDHVEPSGGPQSGGRRRGLLSRLMAPRRQAIPRTDKGGEQLAPARDEEESTEAQDAEPVGVTTGRHHGNDDDDDVGGGGGGGGPKNTSRRRNAVGRRTLQDLLSLPKPRSEGDRPAIPPRLFSPLHLLSVLSFVVTVAILVCAAVWEDGPAIMAISLISVMSSLVGFASFWRPVLMTRSHNDETPAGDVVIRTREGAFVLVRCTEDVARELYSGTEECDYYVKGNGYYLLMATGAVFLMISVVLLGNCKWNSQVFIGASYITLNGLYWALGMLPPRYFWDMSRYHCETVTPRDSLSANEDTPGVDGPEGKASFTRTLWYAIRETGTAAWVRNSESAPQTKQWDVWLAEAGRNARDGNRAWDAVGRKNDIMKMREDDL</sequence>
<feature type="transmembrane region" description="Helical" evidence="2">
    <location>
        <begin position="238"/>
        <end position="259"/>
    </location>
</feature>
<name>A0A9P4YUL6_9HYPO</name>
<gene>
    <name evidence="3" type="ORF">GMORB2_7672</name>
</gene>
<accession>A0A9P4YUL6</accession>
<keyword evidence="2" id="KW-1133">Transmembrane helix</keyword>
<feature type="transmembrane region" description="Helical" evidence="2">
    <location>
        <begin position="365"/>
        <end position="386"/>
    </location>
</feature>
<dbReference type="RefSeq" id="XP_035320731.1">
    <property type="nucleotide sequence ID" value="XM_035469637.1"/>
</dbReference>
<protein>
    <submittedName>
        <fullName evidence="3">Uncharacterized protein</fullName>
    </submittedName>
</protein>
<keyword evidence="2" id="KW-0472">Membrane</keyword>
<feature type="compositionally biased region" description="Acidic residues" evidence="1">
    <location>
        <begin position="159"/>
        <end position="168"/>
    </location>
</feature>
<evidence type="ECO:0000313" key="3">
    <source>
        <dbReference type="EMBL" id="KAF4122079.1"/>
    </source>
</evidence>
<keyword evidence="4" id="KW-1185">Reference proteome</keyword>
<reference evidence="3" key="1">
    <citation type="submission" date="2020-03" db="EMBL/GenBank/DDBJ databases">
        <title>Site-based positive gene gene selection in Geosmithia morbida across the United States reveals a broad range of putative effectors and factors for local host and environmental adapation.</title>
        <authorList>
            <person name="Onufrak A."/>
            <person name="Murdoch R.W."/>
            <person name="Gazis R."/>
            <person name="Huff M."/>
            <person name="Staton M."/>
            <person name="Klingeman W."/>
            <person name="Hadziabdic D."/>
        </authorList>
    </citation>
    <scope>NUCLEOTIDE SEQUENCE</scope>
    <source>
        <strain evidence="3">1262</strain>
    </source>
</reference>
<feature type="transmembrane region" description="Helical" evidence="2">
    <location>
        <begin position="340"/>
        <end position="359"/>
    </location>
</feature>
<dbReference type="OrthoDB" id="5412502at2759"/>
<dbReference type="AlphaFoldDB" id="A0A9P4YUL6"/>
<evidence type="ECO:0000313" key="4">
    <source>
        <dbReference type="Proteomes" id="UP000749293"/>
    </source>
</evidence>
<comment type="caution">
    <text evidence="3">The sequence shown here is derived from an EMBL/GenBank/DDBJ whole genome shotgun (WGS) entry which is preliminary data.</text>
</comment>
<dbReference type="GeneID" id="55973895"/>
<evidence type="ECO:0000256" key="2">
    <source>
        <dbReference type="SAM" id="Phobius"/>
    </source>
</evidence>
<feature type="transmembrane region" description="Helical" evidence="2">
    <location>
        <begin position="265"/>
        <end position="284"/>
    </location>
</feature>
<dbReference type="Proteomes" id="UP000749293">
    <property type="component" value="Unassembled WGS sequence"/>
</dbReference>
<dbReference type="EMBL" id="JAANYQ010000010">
    <property type="protein sequence ID" value="KAF4122079.1"/>
    <property type="molecule type" value="Genomic_DNA"/>
</dbReference>